<accession>A0A1E5KVX7</accession>
<dbReference type="AlphaFoldDB" id="A0A1E5KVX7"/>
<dbReference type="EMBL" id="MIEK01000030">
    <property type="protein sequence ID" value="OEH82032.1"/>
    <property type="molecule type" value="Genomic_DNA"/>
</dbReference>
<comment type="caution">
    <text evidence="1">The sequence shown here is derived from an EMBL/GenBank/DDBJ whole genome shotgun (WGS) entry which is preliminary data.</text>
</comment>
<dbReference type="STRING" id="762845.BCR26_14725"/>
<dbReference type="RefSeq" id="WP_069698969.1">
    <property type="nucleotide sequence ID" value="NZ_JAGGMA010000038.1"/>
</dbReference>
<protein>
    <submittedName>
        <fullName evidence="1">Uncharacterized protein</fullName>
    </submittedName>
</protein>
<proteinExistence type="predicted"/>
<name>A0A1E5KVX7_9ENTE</name>
<keyword evidence="2" id="KW-1185">Reference proteome</keyword>
<sequence>MGIKDKITEAAERVYDITRDGKYNVKVNLLSKKSDAQKPFNIKVVSSRDTQHNKKWRSKNY</sequence>
<evidence type="ECO:0000313" key="2">
    <source>
        <dbReference type="Proteomes" id="UP000095256"/>
    </source>
</evidence>
<dbReference type="OrthoDB" id="2190197at2"/>
<dbReference type="Proteomes" id="UP000095256">
    <property type="component" value="Unassembled WGS sequence"/>
</dbReference>
<organism evidence="1 2">
    <name type="scientific">Enterococcus rivorum</name>
    <dbReference type="NCBI Taxonomy" id="762845"/>
    <lineage>
        <taxon>Bacteria</taxon>
        <taxon>Bacillati</taxon>
        <taxon>Bacillota</taxon>
        <taxon>Bacilli</taxon>
        <taxon>Lactobacillales</taxon>
        <taxon>Enterococcaceae</taxon>
        <taxon>Enterococcus</taxon>
    </lineage>
</organism>
<evidence type="ECO:0000313" key="1">
    <source>
        <dbReference type="EMBL" id="OEH82032.1"/>
    </source>
</evidence>
<gene>
    <name evidence="1" type="ORF">BCR26_14725</name>
</gene>
<reference evidence="1 2" key="1">
    <citation type="submission" date="2016-09" db="EMBL/GenBank/DDBJ databases">
        <authorList>
            <person name="Capua I."/>
            <person name="De Benedictis P."/>
            <person name="Joannis T."/>
            <person name="Lombin L.H."/>
            <person name="Cattoli G."/>
        </authorList>
    </citation>
    <scope>NUCLEOTIDE SEQUENCE [LARGE SCALE GENOMIC DNA]</scope>
    <source>
        <strain evidence="1 2">LMG 25899</strain>
    </source>
</reference>